<reference evidence="2" key="2">
    <citation type="journal article" date="2015" name="Fish Shellfish Immunol.">
        <title>Early steps in the European eel (Anguilla anguilla)-Vibrio vulnificus interaction in the gills: Role of the RtxA13 toxin.</title>
        <authorList>
            <person name="Callol A."/>
            <person name="Pajuelo D."/>
            <person name="Ebbesson L."/>
            <person name="Teles M."/>
            <person name="MacKenzie S."/>
            <person name="Amaro C."/>
        </authorList>
    </citation>
    <scope>NUCLEOTIDE SEQUENCE</scope>
</reference>
<dbReference type="EMBL" id="GBXM01046577">
    <property type="protein sequence ID" value="JAH62000.1"/>
    <property type="molecule type" value="Transcribed_RNA"/>
</dbReference>
<evidence type="ECO:0000256" key="1">
    <source>
        <dbReference type="SAM" id="Phobius"/>
    </source>
</evidence>
<evidence type="ECO:0000313" key="2">
    <source>
        <dbReference type="EMBL" id="JAH50600.1"/>
    </source>
</evidence>
<dbReference type="AlphaFoldDB" id="A0A0E9TCG7"/>
<keyword evidence="1" id="KW-0812">Transmembrane</keyword>
<sequence length="64" mass="7298">MSNTELFCCFKDIIIIIIIDCICIVWCLSVSESAEYHTPEFSCYTGSSQAPRPFLPFLKALKFL</sequence>
<feature type="transmembrane region" description="Helical" evidence="1">
    <location>
        <begin position="12"/>
        <end position="31"/>
    </location>
</feature>
<accession>A0A0E9TCG7</accession>
<keyword evidence="1" id="KW-1133">Transmembrane helix</keyword>
<proteinExistence type="predicted"/>
<reference evidence="2" key="1">
    <citation type="submission" date="2014-11" db="EMBL/GenBank/DDBJ databases">
        <authorList>
            <person name="Amaro Gonzalez C."/>
        </authorList>
    </citation>
    <scope>NUCLEOTIDE SEQUENCE</scope>
</reference>
<name>A0A0E9TCG7_ANGAN</name>
<organism evidence="2">
    <name type="scientific">Anguilla anguilla</name>
    <name type="common">European freshwater eel</name>
    <name type="synonym">Muraena anguilla</name>
    <dbReference type="NCBI Taxonomy" id="7936"/>
    <lineage>
        <taxon>Eukaryota</taxon>
        <taxon>Metazoa</taxon>
        <taxon>Chordata</taxon>
        <taxon>Craniata</taxon>
        <taxon>Vertebrata</taxon>
        <taxon>Euteleostomi</taxon>
        <taxon>Actinopterygii</taxon>
        <taxon>Neopterygii</taxon>
        <taxon>Teleostei</taxon>
        <taxon>Anguilliformes</taxon>
        <taxon>Anguillidae</taxon>
        <taxon>Anguilla</taxon>
    </lineage>
</organism>
<keyword evidence="1" id="KW-0472">Membrane</keyword>
<protein>
    <submittedName>
        <fullName evidence="2">Uncharacterized protein</fullName>
    </submittedName>
</protein>
<dbReference type="EMBL" id="GBXM01057977">
    <property type="protein sequence ID" value="JAH50600.1"/>
    <property type="molecule type" value="Transcribed_RNA"/>
</dbReference>